<dbReference type="GeneID" id="36343048"/>
<reference evidence="1 2" key="1">
    <citation type="journal article" date="2013" name="Nat. Genet.">
        <title>The genome of the hydatid tapeworm Echinococcus granulosus.</title>
        <authorList>
            <person name="Zheng H."/>
            <person name="Zhang W."/>
            <person name="Zhang L."/>
            <person name="Zhang Z."/>
            <person name="Li J."/>
            <person name="Lu G."/>
            <person name="Zhu Y."/>
            <person name="Wang Y."/>
            <person name="Huang Y."/>
            <person name="Liu J."/>
            <person name="Kang H."/>
            <person name="Chen J."/>
            <person name="Wang L."/>
            <person name="Chen A."/>
            <person name="Yu S."/>
            <person name="Gao Z."/>
            <person name="Jin L."/>
            <person name="Gu W."/>
            <person name="Wang Z."/>
            <person name="Zhao L."/>
            <person name="Shi B."/>
            <person name="Wen H."/>
            <person name="Lin R."/>
            <person name="Jones M.K."/>
            <person name="Brejova B."/>
            <person name="Vinar T."/>
            <person name="Zhao G."/>
            <person name="McManus D.P."/>
            <person name="Chen Z."/>
            <person name="Zhou Y."/>
            <person name="Wang S."/>
        </authorList>
    </citation>
    <scope>NUCLEOTIDE SEQUENCE [LARGE SCALE GENOMIC DNA]</scope>
</reference>
<dbReference type="RefSeq" id="XP_024349058.1">
    <property type="nucleotide sequence ID" value="XM_024496582.1"/>
</dbReference>
<dbReference type="KEGG" id="egl:EGR_07333"/>
<dbReference type="Proteomes" id="UP000019149">
    <property type="component" value="Unassembled WGS sequence"/>
</dbReference>
<sequence length="127" mass="13456">MLIYGGRSKSIISDSLFEEVIGQLTAITADTSTSNAWLCAANQDATRLVPTPTFRQPSGGSTRFGCDGDAFVKKLTAITADTSTSNAWLCAANQDATRLVPTPTFRQPSGGSTRFGCDGDAFVKKVR</sequence>
<dbReference type="CTD" id="36343048"/>
<evidence type="ECO:0000313" key="2">
    <source>
        <dbReference type="Proteomes" id="UP000019149"/>
    </source>
</evidence>
<comment type="caution">
    <text evidence="1">The sequence shown here is derived from an EMBL/GenBank/DDBJ whole genome shotgun (WGS) entry which is preliminary data.</text>
</comment>
<evidence type="ECO:0000313" key="1">
    <source>
        <dbReference type="EMBL" id="EUB57862.1"/>
    </source>
</evidence>
<gene>
    <name evidence="1" type="ORF">EGR_07333</name>
</gene>
<proteinExistence type="predicted"/>
<keyword evidence="2" id="KW-1185">Reference proteome</keyword>
<dbReference type="AlphaFoldDB" id="W6UIC9"/>
<organism evidence="1 2">
    <name type="scientific">Echinococcus granulosus</name>
    <name type="common">Hydatid tapeworm</name>
    <dbReference type="NCBI Taxonomy" id="6210"/>
    <lineage>
        <taxon>Eukaryota</taxon>
        <taxon>Metazoa</taxon>
        <taxon>Spiralia</taxon>
        <taxon>Lophotrochozoa</taxon>
        <taxon>Platyhelminthes</taxon>
        <taxon>Cestoda</taxon>
        <taxon>Eucestoda</taxon>
        <taxon>Cyclophyllidea</taxon>
        <taxon>Taeniidae</taxon>
        <taxon>Echinococcus</taxon>
        <taxon>Echinococcus granulosus group</taxon>
    </lineage>
</organism>
<protein>
    <submittedName>
        <fullName evidence="1">Uncharacterized protein</fullName>
    </submittedName>
</protein>
<name>W6UIC9_ECHGR</name>
<dbReference type="EMBL" id="APAU02000074">
    <property type="protein sequence ID" value="EUB57862.1"/>
    <property type="molecule type" value="Genomic_DNA"/>
</dbReference>
<accession>W6UIC9</accession>